<accession>A0ABU7LVC1</accession>
<name>A0ABU7LVC1_9PROT</name>
<dbReference type="RefSeq" id="WP_330195049.1">
    <property type="nucleotide sequence ID" value="NZ_JAZDRO010000001.1"/>
</dbReference>
<keyword evidence="1" id="KW-1133">Transmembrane helix</keyword>
<keyword evidence="3" id="KW-1185">Reference proteome</keyword>
<protein>
    <recommendedName>
        <fullName evidence="4">Intracellular septation protein A</fullName>
    </recommendedName>
</protein>
<feature type="transmembrane region" description="Helical" evidence="1">
    <location>
        <begin position="66"/>
        <end position="84"/>
    </location>
</feature>
<gene>
    <name evidence="2" type="ORF">V0U35_02380</name>
</gene>
<comment type="caution">
    <text evidence="2">The sequence shown here is derived from an EMBL/GenBank/DDBJ whole genome shotgun (WGS) entry which is preliminary data.</text>
</comment>
<proteinExistence type="predicted"/>
<evidence type="ECO:0000313" key="2">
    <source>
        <dbReference type="EMBL" id="MEE2565514.1"/>
    </source>
</evidence>
<evidence type="ECO:0008006" key="4">
    <source>
        <dbReference type="Google" id="ProtNLM"/>
    </source>
</evidence>
<keyword evidence="1" id="KW-0472">Membrane</keyword>
<dbReference type="EMBL" id="JAZDRO010000001">
    <property type="protein sequence ID" value="MEE2565514.1"/>
    <property type="molecule type" value="Genomic_DNA"/>
</dbReference>
<evidence type="ECO:0000313" key="3">
    <source>
        <dbReference type="Proteomes" id="UP001310692"/>
    </source>
</evidence>
<organism evidence="2 3">
    <name type="scientific">Hyphobacterium marinum</name>
    <dbReference type="NCBI Taxonomy" id="3116574"/>
    <lineage>
        <taxon>Bacteria</taxon>
        <taxon>Pseudomonadati</taxon>
        <taxon>Pseudomonadota</taxon>
        <taxon>Alphaproteobacteria</taxon>
        <taxon>Maricaulales</taxon>
        <taxon>Maricaulaceae</taxon>
        <taxon>Hyphobacterium</taxon>
    </lineage>
</organism>
<dbReference type="Proteomes" id="UP001310692">
    <property type="component" value="Unassembled WGS sequence"/>
</dbReference>
<feature type="transmembrane region" description="Helical" evidence="1">
    <location>
        <begin position="164"/>
        <end position="184"/>
    </location>
</feature>
<feature type="transmembrane region" description="Helical" evidence="1">
    <location>
        <begin position="137"/>
        <end position="158"/>
    </location>
</feature>
<keyword evidence="1" id="KW-0812">Transmembrane</keyword>
<evidence type="ECO:0000256" key="1">
    <source>
        <dbReference type="SAM" id="Phobius"/>
    </source>
</evidence>
<sequence length="194" mass="20638">MIALTLTAYPVRTALLTAFVLTVINWTLDPGKMLLWGGVVAVVAAGLFAAFTLGRGEGQSARSIRASLFGASLMISGGLTVSIGDQLGWLSDATGQRLFGVMVGLMLVVTGNFLPKTVRPLTQSRCDRARLQKIERYAGWLLVAAGLAHTALWVFAPADRANTAAMMVVAGALFLIAATWLVVAREDKSRARPH</sequence>
<feature type="transmembrane region" description="Helical" evidence="1">
    <location>
        <begin position="9"/>
        <end position="28"/>
    </location>
</feature>
<feature type="transmembrane region" description="Helical" evidence="1">
    <location>
        <begin position="34"/>
        <end position="54"/>
    </location>
</feature>
<feature type="transmembrane region" description="Helical" evidence="1">
    <location>
        <begin position="96"/>
        <end position="115"/>
    </location>
</feature>
<reference evidence="2 3" key="1">
    <citation type="submission" date="2024-01" db="EMBL/GenBank/DDBJ databases">
        <title>Hyphobacterium bacterium isolated from marine sediment.</title>
        <authorList>
            <person name="Zhao S."/>
        </authorList>
    </citation>
    <scope>NUCLEOTIDE SEQUENCE [LARGE SCALE GENOMIC DNA]</scope>
    <source>
        <strain evidence="2 3">Y60-23</strain>
    </source>
</reference>